<protein>
    <submittedName>
        <fullName evidence="2">Uncharacterized protein</fullName>
    </submittedName>
</protein>
<feature type="compositionally biased region" description="Low complexity" evidence="1">
    <location>
        <begin position="100"/>
        <end position="113"/>
    </location>
</feature>
<evidence type="ECO:0000313" key="2">
    <source>
        <dbReference type="EMBL" id="EEN54986.1"/>
    </source>
</evidence>
<gene>
    <name evidence="2" type="ORF">BRAFLDRAFT_79908</name>
</gene>
<reference evidence="2" key="1">
    <citation type="journal article" date="2008" name="Nature">
        <title>The amphioxus genome and the evolution of the chordate karyotype.</title>
        <authorList>
            <consortium name="US DOE Joint Genome Institute (JGI-PGF)"/>
            <person name="Putnam N.H."/>
            <person name="Butts T."/>
            <person name="Ferrier D.E.K."/>
            <person name="Furlong R.F."/>
            <person name="Hellsten U."/>
            <person name="Kawashima T."/>
            <person name="Robinson-Rechavi M."/>
            <person name="Shoguchi E."/>
            <person name="Terry A."/>
            <person name="Yu J.-K."/>
            <person name="Benito-Gutierrez E.L."/>
            <person name="Dubchak I."/>
            <person name="Garcia-Fernandez J."/>
            <person name="Gibson-Brown J.J."/>
            <person name="Grigoriev I.V."/>
            <person name="Horton A.C."/>
            <person name="de Jong P.J."/>
            <person name="Jurka J."/>
            <person name="Kapitonov V.V."/>
            <person name="Kohara Y."/>
            <person name="Kuroki Y."/>
            <person name="Lindquist E."/>
            <person name="Lucas S."/>
            <person name="Osoegawa K."/>
            <person name="Pennacchio L.A."/>
            <person name="Salamov A.A."/>
            <person name="Satou Y."/>
            <person name="Sauka-Spengler T."/>
            <person name="Schmutz J."/>
            <person name="Shin-I T."/>
            <person name="Toyoda A."/>
            <person name="Bronner-Fraser M."/>
            <person name="Fujiyama A."/>
            <person name="Holland L.Z."/>
            <person name="Holland P.W.H."/>
            <person name="Satoh N."/>
            <person name="Rokhsar D.S."/>
        </authorList>
    </citation>
    <scope>NUCLEOTIDE SEQUENCE [LARGE SCALE GENOMIC DNA]</scope>
    <source>
        <strain evidence="2">S238N-H82</strain>
        <tissue evidence="2">Testes</tissue>
    </source>
</reference>
<name>C3YY27_BRAFL</name>
<evidence type="ECO:0000256" key="1">
    <source>
        <dbReference type="SAM" id="MobiDB-lite"/>
    </source>
</evidence>
<feature type="region of interest" description="Disordered" evidence="1">
    <location>
        <begin position="78"/>
        <end position="173"/>
    </location>
</feature>
<feature type="region of interest" description="Disordered" evidence="1">
    <location>
        <begin position="1"/>
        <end position="33"/>
    </location>
</feature>
<feature type="region of interest" description="Disordered" evidence="1">
    <location>
        <begin position="195"/>
        <end position="236"/>
    </location>
</feature>
<feature type="compositionally biased region" description="Basic and acidic residues" evidence="1">
    <location>
        <begin position="10"/>
        <end position="24"/>
    </location>
</feature>
<feature type="compositionally biased region" description="Basic and acidic residues" evidence="1">
    <location>
        <begin position="123"/>
        <end position="137"/>
    </location>
</feature>
<proteinExistence type="predicted"/>
<feature type="compositionally biased region" description="Polar residues" evidence="1">
    <location>
        <begin position="198"/>
        <end position="220"/>
    </location>
</feature>
<dbReference type="AlphaFoldDB" id="C3YY27"/>
<dbReference type="InParanoid" id="C3YY27"/>
<dbReference type="EMBL" id="GG666563">
    <property type="protein sequence ID" value="EEN54986.1"/>
    <property type="molecule type" value="Genomic_DNA"/>
</dbReference>
<accession>C3YY27</accession>
<sequence length="263" mass="28309">MADSEGYDSDATHCSDIEWPDKEFGPPLVSSTPIHDTEFSALFDAETCPPENSEDVNSSGDGEVFRSSSEESLLLFGGARARNAPAMEPEDWNTSRDMFESSSESSSEESLLLFGGARARNAPAKEPDDWDTSRDMFESSSESSSEGSEESVVLLGIPRAMNAPAKENTVSEDLNTIESADGIVEETQAAPLDLRIIQDSQPPQHPLPQNRTPATPSVTDCSAGAPGGEERKAELSKTALKCNQTDTAKGTETKGHMERFTLI</sequence>
<organism>
    <name type="scientific">Branchiostoma floridae</name>
    <name type="common">Florida lancelet</name>
    <name type="synonym">Amphioxus</name>
    <dbReference type="NCBI Taxonomy" id="7739"/>
    <lineage>
        <taxon>Eukaryota</taxon>
        <taxon>Metazoa</taxon>
        <taxon>Chordata</taxon>
        <taxon>Cephalochordata</taxon>
        <taxon>Leptocardii</taxon>
        <taxon>Amphioxiformes</taxon>
        <taxon>Branchiostomatidae</taxon>
        <taxon>Branchiostoma</taxon>
    </lineage>
</organism>